<dbReference type="VEuPathDB" id="AmoebaDB:NfTy_000510"/>
<proteinExistence type="predicted"/>
<evidence type="ECO:0000256" key="1">
    <source>
        <dbReference type="SAM" id="MobiDB-lite"/>
    </source>
</evidence>
<sequence>MTASHFARAQQIMQGLLDVIRNDIMREEARSTTMASNQCVDDDPDDGMEKTNGGSQMNSLQSLPMTYKKSLEYYLFHFPIMFQSLSCKFVQFLANIICELAFGNLSANMNKLEDVYFKIIFRRKHLWIDLIKTLFKSQEYFVSRSFKSYSSSYNNSQCLHLKIEEGLKFLITNFIQTMRNILQKEINDLNQVSEQRLDYSTENDTLLGTWFYLLMDYCFLDRIQNDLSNLLDPKFKNYTLFDACSGHRRLVVFYLDLADSQNLNSRITQITSQIAKMITMDRKNKEIIIQPRVACTSEGEDNNTYRDLMKPFIALVIKKERTIDVPLVTNFVEKHKILRNLFNLETFLSKFVTTIGSITVHSSDFLNHEILERNHWNTEFETIDERKLEIILKNTSKFFACFLEYYINEKQLDEPQIISIWEIVVSLRNANVSMNSTHILQRNLFQELSISKLVKLLKIFDNREKCSFFENNQLFAIRNDGKTLLSMSNDVVESVCCTLFFKMISSNSVTEYFPSILRVYKLCDTSYFKILLSKVCKIIVSDIVKNYKGASLEECIVASNSVSYHSHVNIFLQFLSSGNNEEQTFVDILNYLMLETKIQPFNDSSKFLIHTCLYWATIFHYSESINFSFLTWISNMISNDEYKLALLICVDERIIFEDLNHARNFLIAPIEGIGDDALDLLSESYRISILSKFSNRQVLLHDEQIEQPTVSKLKKLIRLYNKDPNELLDYFNQGSIQEQEIFCRRWNTLLTLYALPLPKKATSLFNFLKISLPEDHPFHSIIVFRTLMDEELSNLDSPLKKKNFITSILDSKGLVDTNSLSFLLLKLVRDDSDASPNNTIPIFKLVADSFEKYQECFLIKMISHHCKILFLDMCANSSFSLVHAQRMINVFELVMRHMVDPSEISAFLDSVLDASTCKLLIWENGANEMPFFLKTIFQLVNEIGDISNQTTSGHFPLFFQRVYFLFSHPEYVKLLNDDDEVHWWMSTLKVTFKHESLASIVKFRLWIFWLQDITSTTRRVLSDSQTRRNYIRTILELFLNERHHANVDAFLKECFMEMLAFSVQILSSLPPELFSVIRSFDKEAEIAFNVSMLNQWNEPVLDVAEHSSQQHRRHWFLEALALLSKKTHVTSRMHIAS</sequence>
<dbReference type="AlphaFoldDB" id="A0A6A5C570"/>
<dbReference type="RefSeq" id="XP_044569160.1">
    <property type="nucleotide sequence ID" value="XM_044706766.1"/>
</dbReference>
<dbReference type="OrthoDB" id="10376478at2759"/>
<feature type="region of interest" description="Disordered" evidence="1">
    <location>
        <begin position="31"/>
        <end position="57"/>
    </location>
</feature>
<name>A0A6A5C570_NAEFO</name>
<dbReference type="EMBL" id="VFQX01000002">
    <property type="protein sequence ID" value="KAF0984447.1"/>
    <property type="molecule type" value="Genomic_DNA"/>
</dbReference>
<dbReference type="VEuPathDB" id="AmoebaDB:FDP41_000346"/>
<reference evidence="2 3" key="1">
    <citation type="journal article" date="2019" name="Sci. Rep.">
        <title>Nanopore sequencing improves the draft genome of the human pathogenic amoeba Naegleria fowleri.</title>
        <authorList>
            <person name="Liechti N."/>
            <person name="Schurch N."/>
            <person name="Bruggmann R."/>
            <person name="Wittwer M."/>
        </authorList>
    </citation>
    <scope>NUCLEOTIDE SEQUENCE [LARGE SCALE GENOMIC DNA]</scope>
    <source>
        <strain evidence="2 3">ATCC 30894</strain>
    </source>
</reference>
<dbReference type="GeneID" id="68107564"/>
<protein>
    <submittedName>
        <fullName evidence="2">Uncharacterized protein</fullName>
    </submittedName>
</protein>
<dbReference type="Proteomes" id="UP000444721">
    <property type="component" value="Unassembled WGS sequence"/>
</dbReference>
<gene>
    <name evidence="2" type="ORF">FDP41_000346</name>
</gene>
<accession>A0A6A5C570</accession>
<evidence type="ECO:0000313" key="3">
    <source>
        <dbReference type="Proteomes" id="UP000444721"/>
    </source>
</evidence>
<keyword evidence="3" id="KW-1185">Reference proteome</keyword>
<organism evidence="2 3">
    <name type="scientific">Naegleria fowleri</name>
    <name type="common">Brain eating amoeba</name>
    <dbReference type="NCBI Taxonomy" id="5763"/>
    <lineage>
        <taxon>Eukaryota</taxon>
        <taxon>Discoba</taxon>
        <taxon>Heterolobosea</taxon>
        <taxon>Tetramitia</taxon>
        <taxon>Eutetramitia</taxon>
        <taxon>Vahlkampfiidae</taxon>
        <taxon>Naegleria</taxon>
    </lineage>
</organism>
<comment type="caution">
    <text evidence="2">The sequence shown here is derived from an EMBL/GenBank/DDBJ whole genome shotgun (WGS) entry which is preliminary data.</text>
</comment>
<dbReference type="VEuPathDB" id="AmoebaDB:NF0004850"/>
<evidence type="ECO:0000313" key="2">
    <source>
        <dbReference type="EMBL" id="KAF0984447.1"/>
    </source>
</evidence>